<reference evidence="2 3" key="1">
    <citation type="submission" date="2019-02" db="EMBL/GenBank/DDBJ databases">
        <title>Genomic data mining of an Antarctic deep-sea actinobacterium, Janibacterlimosus P3-3-X1.</title>
        <authorList>
            <person name="Liao L."/>
            <person name="Chen B."/>
        </authorList>
    </citation>
    <scope>NUCLEOTIDE SEQUENCE [LARGE SCALE GENOMIC DNA]</scope>
    <source>
        <strain evidence="2 3">P3-3-X1</strain>
    </source>
</reference>
<name>A0A4V0ZBA0_9MICO</name>
<evidence type="ECO:0000313" key="2">
    <source>
        <dbReference type="EMBL" id="QBF47268.1"/>
    </source>
</evidence>
<evidence type="ECO:0000256" key="1">
    <source>
        <dbReference type="SAM" id="MobiDB-lite"/>
    </source>
</evidence>
<sequence length="126" mass="13589">MIARLSTAIRRAMRRAATSKIFAVQVVLGVLTALAAIPAWWPLVVVGLVLLIIVPSLAGTGSTRLPAPGTNQPRAENQPRADRMDDLERRVDALSARLVAGTERTRVELLDALREERRTDAGGPTS</sequence>
<feature type="compositionally biased region" description="Polar residues" evidence="1">
    <location>
        <begin position="59"/>
        <end position="75"/>
    </location>
</feature>
<evidence type="ECO:0000313" key="3">
    <source>
        <dbReference type="Proteomes" id="UP000290408"/>
    </source>
</evidence>
<dbReference type="KEGG" id="jli:EXU32_14045"/>
<organism evidence="2 3">
    <name type="scientific">Janibacter limosus</name>
    <dbReference type="NCBI Taxonomy" id="53458"/>
    <lineage>
        <taxon>Bacteria</taxon>
        <taxon>Bacillati</taxon>
        <taxon>Actinomycetota</taxon>
        <taxon>Actinomycetes</taxon>
        <taxon>Micrococcales</taxon>
        <taxon>Intrasporangiaceae</taxon>
        <taxon>Janibacter</taxon>
    </lineage>
</organism>
<gene>
    <name evidence="2" type="ORF">EXU32_14045</name>
</gene>
<dbReference type="AlphaFoldDB" id="A0A4V0ZBA0"/>
<accession>A0A4V0ZBA0</accession>
<dbReference type="EMBL" id="CP036164">
    <property type="protein sequence ID" value="QBF47268.1"/>
    <property type="molecule type" value="Genomic_DNA"/>
</dbReference>
<protein>
    <submittedName>
        <fullName evidence="2">Uncharacterized protein</fullName>
    </submittedName>
</protein>
<dbReference type="Proteomes" id="UP000290408">
    <property type="component" value="Chromosome"/>
</dbReference>
<feature type="region of interest" description="Disordered" evidence="1">
    <location>
        <begin position="59"/>
        <end position="86"/>
    </location>
</feature>
<feature type="compositionally biased region" description="Basic and acidic residues" evidence="1">
    <location>
        <begin position="77"/>
        <end position="86"/>
    </location>
</feature>
<dbReference type="RefSeq" id="WP_130630461.1">
    <property type="nucleotide sequence ID" value="NZ_CP036164.1"/>
</dbReference>
<keyword evidence="3" id="KW-1185">Reference proteome</keyword>
<proteinExistence type="predicted"/>
<dbReference type="OrthoDB" id="4872403at2"/>